<dbReference type="PANTHER" id="PTHR36110">
    <property type="entry name" value="RING-CLEAVING DIOXYGENASE MHQE-RELATED"/>
    <property type="match status" value="1"/>
</dbReference>
<keyword evidence="2" id="KW-0223">Dioxygenase</keyword>
<dbReference type="InterPro" id="IPR052537">
    <property type="entry name" value="Extradiol_RC_dioxygenase"/>
</dbReference>
<dbReference type="RefSeq" id="WP_043571683.1">
    <property type="nucleotide sequence ID" value="NZ_CP022752.1"/>
</dbReference>
<dbReference type="SUPFAM" id="SSF54593">
    <property type="entry name" value="Glyoxalase/Bleomycin resistance protein/Dihydroxybiphenyl dioxygenase"/>
    <property type="match status" value="1"/>
</dbReference>
<gene>
    <name evidence="2" type="ORF">CDG81_09345</name>
    <name evidence="3" type="ORF">IL38_07305</name>
</gene>
<dbReference type="CDD" id="cd08347">
    <property type="entry name" value="PcpA_C_like"/>
    <property type="match status" value="1"/>
</dbReference>
<feature type="domain" description="VOC" evidence="1">
    <location>
        <begin position="154"/>
        <end position="272"/>
    </location>
</feature>
<dbReference type="GO" id="GO:0051213">
    <property type="term" value="F:dioxygenase activity"/>
    <property type="evidence" value="ECO:0007669"/>
    <property type="project" value="UniProtKB-KW"/>
</dbReference>
<dbReference type="Gene3D" id="3.10.180.10">
    <property type="entry name" value="2,3-Dihydroxybiphenyl 1,2-Dioxygenase, domain 1"/>
    <property type="match status" value="2"/>
</dbReference>
<evidence type="ECO:0000313" key="5">
    <source>
        <dbReference type="Proteomes" id="UP000215043"/>
    </source>
</evidence>
<dbReference type="PROSITE" id="PS51819">
    <property type="entry name" value="VOC"/>
    <property type="match status" value="2"/>
</dbReference>
<dbReference type="PANTHER" id="PTHR36110:SF2">
    <property type="entry name" value="RING-CLEAVING DIOXYGENASE MHQE-RELATED"/>
    <property type="match status" value="1"/>
</dbReference>
<dbReference type="KEGG" id="aey:CDG81_09345"/>
<accession>A0A099D7W9</accession>
<dbReference type="EMBL" id="CP022752">
    <property type="protein sequence ID" value="ASU78448.1"/>
    <property type="molecule type" value="Genomic_DNA"/>
</dbReference>
<dbReference type="AlphaFoldDB" id="A0A099D7W9"/>
<dbReference type="Proteomes" id="UP000029737">
    <property type="component" value="Unassembled WGS sequence"/>
</dbReference>
<dbReference type="InterPro" id="IPR037523">
    <property type="entry name" value="VOC_core"/>
</dbReference>
<sequence length="322" mass="34938">MSIATSGLHHVTAIAGDPRRNADFYLRTLGLRMVKTTVNFDDPGTYHLYYGDESGRPGTLMTFFPFHGAPPGKQGNGQATATAFSVPEHSLGWWHRRLSEAGVEVDRVGQRPGEDALTFRDPDGLTLSLVAHPQPDPRAPWDNGLVPPEHGIRGLHSVTLSVDGEDATAGMLTGMGLSPVEQQDNRFRFAAGDGGPGTYVDVLVHPRGERGLVAAGTVHHVAWRAPDEATQAAWRSELVDNGVSVTSVLDRQYFRSVYFREPGGTLLEIATDEPGFTADEPLLELGRALKLPPWLEPSREQIEAALPSLDLPSENNPRRSAS</sequence>
<reference evidence="2 5" key="2">
    <citation type="submission" date="2017-08" db="EMBL/GenBank/DDBJ databases">
        <title>The complete genome sequence of moderately halophilic actinomycete Actinopolyspora erythraea YIM 90600, the producer of novel erythromycin, novel actinopolysporins A-C and tubercidin.</title>
        <authorList>
            <person name="Yin M."/>
            <person name="Tang S."/>
        </authorList>
    </citation>
    <scope>NUCLEOTIDE SEQUENCE [LARGE SCALE GENOMIC DNA]</scope>
    <source>
        <strain evidence="2 5">YIM 90600</strain>
    </source>
</reference>
<keyword evidence="2" id="KW-0560">Oxidoreductase</keyword>
<dbReference type="Proteomes" id="UP000215043">
    <property type="component" value="Chromosome"/>
</dbReference>
<protein>
    <submittedName>
        <fullName evidence="3">Diguanylate cyclase</fullName>
    </submittedName>
    <submittedName>
        <fullName evidence="2">Ring-cleaving dioxygenase</fullName>
    </submittedName>
</protein>
<organism evidence="2 5">
    <name type="scientific">Actinopolyspora erythraea</name>
    <dbReference type="NCBI Taxonomy" id="414996"/>
    <lineage>
        <taxon>Bacteria</taxon>
        <taxon>Bacillati</taxon>
        <taxon>Actinomycetota</taxon>
        <taxon>Actinomycetes</taxon>
        <taxon>Actinopolysporales</taxon>
        <taxon>Actinopolysporaceae</taxon>
        <taxon>Actinopolyspora</taxon>
    </lineage>
</organism>
<evidence type="ECO:0000313" key="4">
    <source>
        <dbReference type="Proteomes" id="UP000029737"/>
    </source>
</evidence>
<reference evidence="3 4" key="1">
    <citation type="journal article" date="2014" name="PLoS ONE">
        <title>Identification and Characterization of a New Erythromycin Biosynthetic Gene Cluster in Actinopolyspora erythraea YIM90600, a Novel Erythronolide-Producing Halophilic Actinomycete Isolated from Salt Field.</title>
        <authorList>
            <person name="Chen D."/>
            <person name="Feng J."/>
            <person name="Huang L."/>
            <person name="Zhang Q."/>
            <person name="Wu J."/>
            <person name="Zhu X."/>
            <person name="Duan Y."/>
            <person name="Xu Z."/>
        </authorList>
    </citation>
    <scope>NUCLEOTIDE SEQUENCE [LARGE SCALE GENOMIC DNA]</scope>
    <source>
        <strain evidence="3 4">YIM90600</strain>
    </source>
</reference>
<keyword evidence="4" id="KW-1185">Reference proteome</keyword>
<dbReference type="InterPro" id="IPR004360">
    <property type="entry name" value="Glyas_Fos-R_dOase_dom"/>
</dbReference>
<dbReference type="Pfam" id="PF00903">
    <property type="entry name" value="Glyoxalase"/>
    <property type="match status" value="2"/>
</dbReference>
<dbReference type="EMBL" id="JPMV01000013">
    <property type="protein sequence ID" value="KGI82109.1"/>
    <property type="molecule type" value="Genomic_DNA"/>
</dbReference>
<evidence type="ECO:0000313" key="2">
    <source>
        <dbReference type="EMBL" id="ASU78448.1"/>
    </source>
</evidence>
<dbReference type="InterPro" id="IPR029068">
    <property type="entry name" value="Glyas_Bleomycin-R_OHBP_Dase"/>
</dbReference>
<dbReference type="OrthoDB" id="5242400at2"/>
<proteinExistence type="predicted"/>
<evidence type="ECO:0000313" key="3">
    <source>
        <dbReference type="EMBL" id="KGI82109.1"/>
    </source>
</evidence>
<dbReference type="eggNOG" id="COG0346">
    <property type="taxonomic scope" value="Bacteria"/>
</dbReference>
<dbReference type="HOGENOM" id="CLU_057821_0_0_11"/>
<evidence type="ECO:0000259" key="1">
    <source>
        <dbReference type="PROSITE" id="PS51819"/>
    </source>
</evidence>
<name>A0A099D7W9_9ACTN</name>
<feature type="domain" description="VOC" evidence="1">
    <location>
        <begin position="7"/>
        <end position="132"/>
    </location>
</feature>